<comment type="caution">
    <text evidence="1">The sequence shown here is derived from an EMBL/GenBank/DDBJ whole genome shotgun (WGS) entry which is preliminary data.</text>
</comment>
<dbReference type="AlphaFoldDB" id="A0ABD0JRF2"/>
<sequence>MPDKNVVKSRDMRLSITRKVWEEVDGCCRWDSLLLLRKVRTGKAAGWCHLLYYDEEMEKSLTQTKQMQSSLFLQRTRSVGTVFTSHQHNHIACTRLHRHNVFGHSTLLVTTVPAARCFHCGDCNGKPSVTASGQAGVPIHRLHNWGWLSW</sequence>
<protein>
    <submittedName>
        <fullName evidence="1">Uncharacterized protein</fullName>
    </submittedName>
</protein>
<dbReference type="Proteomes" id="UP001519460">
    <property type="component" value="Unassembled WGS sequence"/>
</dbReference>
<name>A0ABD0JRF2_9CAEN</name>
<organism evidence="1 2">
    <name type="scientific">Batillaria attramentaria</name>
    <dbReference type="NCBI Taxonomy" id="370345"/>
    <lineage>
        <taxon>Eukaryota</taxon>
        <taxon>Metazoa</taxon>
        <taxon>Spiralia</taxon>
        <taxon>Lophotrochozoa</taxon>
        <taxon>Mollusca</taxon>
        <taxon>Gastropoda</taxon>
        <taxon>Caenogastropoda</taxon>
        <taxon>Sorbeoconcha</taxon>
        <taxon>Cerithioidea</taxon>
        <taxon>Batillariidae</taxon>
        <taxon>Batillaria</taxon>
    </lineage>
</organism>
<evidence type="ECO:0000313" key="2">
    <source>
        <dbReference type="Proteomes" id="UP001519460"/>
    </source>
</evidence>
<keyword evidence="2" id="KW-1185">Reference proteome</keyword>
<accession>A0ABD0JRF2</accession>
<reference evidence="1 2" key="1">
    <citation type="journal article" date="2023" name="Sci. Data">
        <title>Genome assembly of the Korean intertidal mud-creeper Batillaria attramentaria.</title>
        <authorList>
            <person name="Patra A.K."/>
            <person name="Ho P.T."/>
            <person name="Jun S."/>
            <person name="Lee S.J."/>
            <person name="Kim Y."/>
            <person name="Won Y.J."/>
        </authorList>
    </citation>
    <scope>NUCLEOTIDE SEQUENCE [LARGE SCALE GENOMIC DNA]</scope>
    <source>
        <strain evidence="1">Wonlab-2016</strain>
    </source>
</reference>
<dbReference type="EMBL" id="JACVVK020000354">
    <property type="protein sequence ID" value="KAK7477250.1"/>
    <property type="molecule type" value="Genomic_DNA"/>
</dbReference>
<proteinExistence type="predicted"/>
<gene>
    <name evidence="1" type="ORF">BaRGS_00031438</name>
</gene>
<evidence type="ECO:0000313" key="1">
    <source>
        <dbReference type="EMBL" id="KAK7477250.1"/>
    </source>
</evidence>